<protein>
    <submittedName>
        <fullName evidence="2">YhfC family intramembrane metalloprotease</fullName>
    </submittedName>
</protein>
<keyword evidence="1" id="KW-1133">Transmembrane helix</keyword>
<feature type="transmembrane region" description="Helical" evidence="1">
    <location>
        <begin position="349"/>
        <end position="367"/>
    </location>
</feature>
<evidence type="ECO:0000313" key="2">
    <source>
        <dbReference type="EMBL" id="HGS22613.1"/>
    </source>
</evidence>
<keyword evidence="1" id="KW-0812">Transmembrane</keyword>
<feature type="transmembrane region" description="Helical" evidence="1">
    <location>
        <begin position="320"/>
        <end position="337"/>
    </location>
</feature>
<feature type="transmembrane region" description="Helical" evidence="1">
    <location>
        <begin position="262"/>
        <end position="290"/>
    </location>
</feature>
<dbReference type="GO" id="GO:0008237">
    <property type="term" value="F:metallopeptidase activity"/>
    <property type="evidence" value="ECO:0007669"/>
    <property type="project" value="UniProtKB-KW"/>
</dbReference>
<evidence type="ECO:0000256" key="1">
    <source>
        <dbReference type="SAM" id="Phobius"/>
    </source>
</evidence>
<dbReference type="GO" id="GO:0006508">
    <property type="term" value="P:proteolysis"/>
    <property type="evidence" value="ECO:0007669"/>
    <property type="project" value="UniProtKB-KW"/>
</dbReference>
<dbReference type="Pfam" id="PF10086">
    <property type="entry name" value="YhfC"/>
    <property type="match status" value="1"/>
</dbReference>
<dbReference type="EMBL" id="DSYK01000607">
    <property type="protein sequence ID" value="HGS22613.1"/>
    <property type="molecule type" value="Genomic_DNA"/>
</dbReference>
<organism evidence="2">
    <name type="scientific">Anaerolinea thermolimosa</name>
    <dbReference type="NCBI Taxonomy" id="229919"/>
    <lineage>
        <taxon>Bacteria</taxon>
        <taxon>Bacillati</taxon>
        <taxon>Chloroflexota</taxon>
        <taxon>Anaerolineae</taxon>
        <taxon>Anaerolineales</taxon>
        <taxon>Anaerolineaceae</taxon>
        <taxon>Anaerolinea</taxon>
    </lineage>
</organism>
<keyword evidence="2" id="KW-0645">Protease</keyword>
<comment type="caution">
    <text evidence="2">The sequence shown here is derived from an EMBL/GenBank/DDBJ whole genome shotgun (WGS) entry which is preliminary data.</text>
</comment>
<dbReference type="AlphaFoldDB" id="A0A7C4KJ89"/>
<name>A0A7C4KJ89_9CHLR</name>
<keyword evidence="2" id="KW-0378">Hydrolase</keyword>
<feature type="transmembrane region" description="Helical" evidence="1">
    <location>
        <begin position="227"/>
        <end position="250"/>
    </location>
</feature>
<keyword evidence="1" id="KW-0472">Membrane</keyword>
<gene>
    <name evidence="2" type="ORF">ENT37_12220</name>
</gene>
<dbReference type="InterPro" id="IPR011397">
    <property type="entry name" value="YhfC"/>
</dbReference>
<feature type="transmembrane region" description="Helical" evidence="1">
    <location>
        <begin position="373"/>
        <end position="392"/>
    </location>
</feature>
<keyword evidence="2" id="KW-0482">Metalloprotease</keyword>
<feature type="transmembrane region" description="Helical" evidence="1">
    <location>
        <begin position="185"/>
        <end position="207"/>
    </location>
</feature>
<accession>A0A7C4KJ89</accession>
<reference evidence="2" key="1">
    <citation type="journal article" date="2020" name="mSystems">
        <title>Genome- and Community-Level Interaction Insights into Carbon Utilization and Element Cycling Functions of Hydrothermarchaeota in Hydrothermal Sediment.</title>
        <authorList>
            <person name="Zhou Z."/>
            <person name="Liu Y."/>
            <person name="Xu W."/>
            <person name="Pan J."/>
            <person name="Luo Z.H."/>
            <person name="Li M."/>
        </authorList>
    </citation>
    <scope>NUCLEOTIDE SEQUENCE [LARGE SCALE GENOMIC DNA]</scope>
    <source>
        <strain evidence="2">SpSt-573</strain>
    </source>
</reference>
<feature type="transmembrane region" description="Helical" evidence="1">
    <location>
        <begin position="152"/>
        <end position="173"/>
    </location>
</feature>
<sequence>MNNLLQMITRIRSAFCVLLFGFLLLFLAGCAMQWSSVPVAERWASVEGGQVQESRPGEQFFFTIPVDEGLIAEGVPITIAVSGNVASGSVSFELRRPDGQAVWNSGTIGPGDFSIRAEYTLLVEQTGTYTLGLVYTEQTRVTYNLSWHALRLGPAILLPGFGMVLVGLAFVFFASWRQILNWRYLMLGGLFWVLTVTAKFTVSIPLNPLIFQALGVTSEKLFSLGNLAAYLYIGALTGIFEVGLAWLVLSKTRWGRADWSQALIFGIGFGVIEALLLGLAGLSSALVGLFSPEVLPVPTLGTLAGQTSLGMGLAPVVERLFVVLAHIFACVLIFYAIARREARWGWLAILYKTLLDTPAGFAAFWGTGTVAKIWTIEAVIALFGILGLWGTLQIARRYPRASVENGTHTRIDRSPRFPQA</sequence>
<proteinExistence type="predicted"/>